<keyword evidence="6 8" id="KW-0472">Membrane</keyword>
<dbReference type="PANTHER" id="PTHR48041">
    <property type="entry name" value="ABC TRANSPORTER G FAMILY MEMBER 28"/>
    <property type="match status" value="1"/>
</dbReference>
<evidence type="ECO:0000256" key="8">
    <source>
        <dbReference type="SAM" id="Phobius"/>
    </source>
</evidence>
<evidence type="ECO:0000256" key="6">
    <source>
        <dbReference type="ARBA" id="ARBA00023136"/>
    </source>
</evidence>
<dbReference type="STRING" id="104452.A0A0L7LFT1"/>
<keyword evidence="3" id="KW-0813">Transport</keyword>
<feature type="region of interest" description="Disordered" evidence="7">
    <location>
        <begin position="220"/>
        <end position="240"/>
    </location>
</feature>
<feature type="domain" description="ABC-2 type transporter transmembrane" evidence="10">
    <location>
        <begin position="306"/>
        <end position="516"/>
    </location>
</feature>
<feature type="transmembrane region" description="Helical" evidence="8">
    <location>
        <begin position="357"/>
        <end position="380"/>
    </location>
</feature>
<comment type="caution">
    <text evidence="11">The sequence shown here is derived from an EMBL/GenBank/DDBJ whole genome shotgun (WGS) entry which is preliminary data.</text>
</comment>
<dbReference type="SUPFAM" id="SSF52540">
    <property type="entry name" value="P-loop containing nucleoside triphosphate hydrolases"/>
    <property type="match status" value="1"/>
</dbReference>
<dbReference type="InterPro" id="IPR027417">
    <property type="entry name" value="P-loop_NTPase"/>
</dbReference>
<evidence type="ECO:0000256" key="7">
    <source>
        <dbReference type="SAM" id="MobiDB-lite"/>
    </source>
</evidence>
<dbReference type="GO" id="GO:0140359">
    <property type="term" value="F:ABC-type transporter activity"/>
    <property type="evidence" value="ECO:0007669"/>
    <property type="project" value="InterPro"/>
</dbReference>
<feature type="transmembrane region" description="Helical" evidence="8">
    <location>
        <begin position="400"/>
        <end position="427"/>
    </location>
</feature>
<feature type="non-terminal residue" evidence="11">
    <location>
        <position position="1"/>
    </location>
</feature>
<keyword evidence="11" id="KW-0067">ATP-binding</keyword>
<feature type="transmembrane region" description="Helical" evidence="8">
    <location>
        <begin position="498"/>
        <end position="519"/>
    </location>
</feature>
<evidence type="ECO:0000256" key="2">
    <source>
        <dbReference type="ARBA" id="ARBA00005814"/>
    </source>
</evidence>
<dbReference type="InterPro" id="IPR013525">
    <property type="entry name" value="ABC2_TM"/>
</dbReference>
<dbReference type="GO" id="GO:0016887">
    <property type="term" value="F:ATP hydrolysis activity"/>
    <property type="evidence" value="ECO:0007669"/>
    <property type="project" value="InterPro"/>
</dbReference>
<evidence type="ECO:0000256" key="3">
    <source>
        <dbReference type="ARBA" id="ARBA00022448"/>
    </source>
</evidence>
<dbReference type="InterPro" id="IPR003439">
    <property type="entry name" value="ABC_transporter-like_ATP-bd"/>
</dbReference>
<dbReference type="InterPro" id="IPR050352">
    <property type="entry name" value="ABCG_transporters"/>
</dbReference>
<sequence length="578" mass="64832">NLKNGFRVSGFDVYRAESDWESSAGITGELLVNGQDRDEQHFQMSSCYITQEDLLQPLLTVREAMDVAASLKLPRGSEAPSEEILQELGLLEHQNTRTDQLSGGQKKRLSIALEMVNNPPVFFLDEPTSGLDTVSTTQCIKLLKQLARQGRTVVYVMADGQCIYQGDTGAIVPHLQNVGLSCPKHHNPADFIIEISEDTDIVEKLSNEILNGKLYKTTKLDEAPSKPTPTNNMPLKVSYQPDENDTETEIMLTNEKCSYKVPRCKENSESHSSLSSQSSQVNTSGAWMKVQINSTNSFGYSTTFCEQFSILLCRMIKQISRNRQGLWIQLIHHVMCGFLIGWCFWRMADDGSQMFNHLKLCVALVIFFAYTQIMVPVLVFPQEVKLVKKEHFNCWYGLSAYYAALTVSKLPLQVALNVVFSTIVYFMAGIPFEVERFTVFCLIGNIVSLVAEGMGLAIGSVFSVRNGCAIGPAAIAPFLGLGIYGFDFAHQIPLLMNLLMKTSFIRCGIVAMILTIFGFNRKPLECNEIYCHFAKPKVLIRYLDIESTSVWYEILIMIGIMLLFRTAGFLGLRYRFAT</sequence>
<comment type="similarity">
    <text evidence="2">Belongs to the ABC transporter superfamily. ABCG family. Eye pigment precursor importer (TC 3.A.1.204) subfamily.</text>
</comment>
<name>A0A0L7LFT1_OPEBR</name>
<reference evidence="11 12" key="1">
    <citation type="journal article" date="2015" name="Genome Biol. Evol.">
        <title>The genome of winter moth (Operophtera brumata) provides a genomic perspective on sexual dimorphism and phenology.</title>
        <authorList>
            <person name="Derks M.F."/>
            <person name="Smit S."/>
            <person name="Salis L."/>
            <person name="Schijlen E."/>
            <person name="Bossers A."/>
            <person name="Mateman C."/>
            <person name="Pijl A.S."/>
            <person name="de Ridder D."/>
            <person name="Groenen M.A."/>
            <person name="Visser M.E."/>
            <person name="Megens H.J."/>
        </authorList>
    </citation>
    <scope>NUCLEOTIDE SEQUENCE [LARGE SCALE GENOMIC DNA]</scope>
    <source>
        <strain evidence="11">WM2013NL</strain>
        <tissue evidence="11">Head and thorax</tissue>
    </source>
</reference>
<dbReference type="PROSITE" id="PS00211">
    <property type="entry name" value="ABC_TRANSPORTER_1"/>
    <property type="match status" value="1"/>
</dbReference>
<dbReference type="Pfam" id="PF00005">
    <property type="entry name" value="ABC_tran"/>
    <property type="match status" value="1"/>
</dbReference>
<protein>
    <submittedName>
        <fullName evidence="11">ATP-binding cassette sub-family G member 1</fullName>
    </submittedName>
</protein>
<accession>A0A0L7LFT1</accession>
<feature type="transmembrane region" description="Helical" evidence="8">
    <location>
        <begin position="326"/>
        <end position="345"/>
    </location>
</feature>
<dbReference type="Pfam" id="PF01061">
    <property type="entry name" value="ABC2_membrane"/>
    <property type="match status" value="1"/>
</dbReference>
<keyword evidence="12" id="KW-1185">Reference proteome</keyword>
<feature type="transmembrane region" description="Helical" evidence="8">
    <location>
        <begin position="550"/>
        <end position="572"/>
    </location>
</feature>
<dbReference type="EMBL" id="JTDY01001309">
    <property type="protein sequence ID" value="KOB74240.1"/>
    <property type="molecule type" value="Genomic_DNA"/>
</dbReference>
<evidence type="ECO:0000256" key="4">
    <source>
        <dbReference type="ARBA" id="ARBA00022692"/>
    </source>
</evidence>
<comment type="subcellular location">
    <subcellularLocation>
        <location evidence="1">Membrane</location>
        <topology evidence="1">Multi-pass membrane protein</topology>
    </subcellularLocation>
</comment>
<keyword evidence="11" id="KW-0547">Nucleotide-binding</keyword>
<dbReference type="Gene3D" id="3.40.50.300">
    <property type="entry name" value="P-loop containing nucleotide triphosphate hydrolases"/>
    <property type="match status" value="1"/>
</dbReference>
<evidence type="ECO:0000259" key="9">
    <source>
        <dbReference type="Pfam" id="PF00005"/>
    </source>
</evidence>
<dbReference type="Proteomes" id="UP000037510">
    <property type="component" value="Unassembled WGS sequence"/>
</dbReference>
<organism evidence="11 12">
    <name type="scientific">Operophtera brumata</name>
    <name type="common">Winter moth</name>
    <name type="synonym">Phalaena brumata</name>
    <dbReference type="NCBI Taxonomy" id="104452"/>
    <lineage>
        <taxon>Eukaryota</taxon>
        <taxon>Metazoa</taxon>
        <taxon>Ecdysozoa</taxon>
        <taxon>Arthropoda</taxon>
        <taxon>Hexapoda</taxon>
        <taxon>Insecta</taxon>
        <taxon>Pterygota</taxon>
        <taxon>Neoptera</taxon>
        <taxon>Endopterygota</taxon>
        <taxon>Lepidoptera</taxon>
        <taxon>Glossata</taxon>
        <taxon>Ditrysia</taxon>
        <taxon>Geometroidea</taxon>
        <taxon>Geometridae</taxon>
        <taxon>Larentiinae</taxon>
        <taxon>Operophtera</taxon>
    </lineage>
</organism>
<gene>
    <name evidence="11" type="ORF">OBRU01_09434</name>
</gene>
<feature type="transmembrane region" description="Helical" evidence="8">
    <location>
        <begin position="469"/>
        <end position="486"/>
    </location>
</feature>
<keyword evidence="5 8" id="KW-1133">Transmembrane helix</keyword>
<dbReference type="InterPro" id="IPR017871">
    <property type="entry name" value="ABC_transporter-like_CS"/>
</dbReference>
<proteinExistence type="inferred from homology"/>
<dbReference type="GO" id="GO:0005524">
    <property type="term" value="F:ATP binding"/>
    <property type="evidence" value="ECO:0007669"/>
    <property type="project" value="UniProtKB-KW"/>
</dbReference>
<evidence type="ECO:0000256" key="5">
    <source>
        <dbReference type="ARBA" id="ARBA00022989"/>
    </source>
</evidence>
<dbReference type="GO" id="GO:0005886">
    <property type="term" value="C:plasma membrane"/>
    <property type="evidence" value="ECO:0007669"/>
    <property type="project" value="TreeGrafter"/>
</dbReference>
<feature type="non-terminal residue" evidence="11">
    <location>
        <position position="578"/>
    </location>
</feature>
<evidence type="ECO:0000256" key="1">
    <source>
        <dbReference type="ARBA" id="ARBA00004141"/>
    </source>
</evidence>
<evidence type="ECO:0000313" key="11">
    <source>
        <dbReference type="EMBL" id="KOB74240.1"/>
    </source>
</evidence>
<dbReference type="AlphaFoldDB" id="A0A0L7LFT1"/>
<keyword evidence="4 8" id="KW-0812">Transmembrane</keyword>
<feature type="domain" description="ABC transporter" evidence="9">
    <location>
        <begin position="27"/>
        <end position="129"/>
    </location>
</feature>
<evidence type="ECO:0000313" key="12">
    <source>
        <dbReference type="Proteomes" id="UP000037510"/>
    </source>
</evidence>
<feature type="transmembrane region" description="Helical" evidence="8">
    <location>
        <begin position="439"/>
        <end position="463"/>
    </location>
</feature>
<dbReference type="PANTHER" id="PTHR48041:SF105">
    <property type="entry name" value="FI02074P"/>
    <property type="match status" value="1"/>
</dbReference>
<evidence type="ECO:0000259" key="10">
    <source>
        <dbReference type="Pfam" id="PF01061"/>
    </source>
</evidence>